<dbReference type="HOGENOM" id="CLU_015676_3_0_1"/>
<keyword evidence="3" id="KW-0560">Oxidoreductase</keyword>
<dbReference type="OrthoDB" id="74360at2759"/>
<evidence type="ECO:0008006" key="6">
    <source>
        <dbReference type="Google" id="ProtNLM"/>
    </source>
</evidence>
<dbReference type="InterPro" id="IPR050982">
    <property type="entry name" value="Auxin_biosynth/cation_transpt"/>
</dbReference>
<dbReference type="eggNOG" id="KOG1399">
    <property type="taxonomic scope" value="Eukaryota"/>
</dbReference>
<dbReference type="InterPro" id="IPR036188">
    <property type="entry name" value="FAD/NAD-bd_sf"/>
</dbReference>
<dbReference type="Pfam" id="PF13738">
    <property type="entry name" value="Pyr_redox_3"/>
    <property type="match status" value="1"/>
</dbReference>
<keyword evidence="5" id="KW-1185">Reference proteome</keyword>
<accession>N1QBJ0</accession>
<dbReference type="GeneID" id="19330606"/>
<dbReference type="EMBL" id="KB446555">
    <property type="protein sequence ID" value="EME88562.1"/>
    <property type="molecule type" value="Genomic_DNA"/>
</dbReference>
<reference evidence="4 5" key="1">
    <citation type="journal article" date="2012" name="PLoS Pathog.">
        <title>Diverse lifestyles and strategies of plant pathogenesis encoded in the genomes of eighteen Dothideomycetes fungi.</title>
        <authorList>
            <person name="Ohm R.A."/>
            <person name="Feau N."/>
            <person name="Henrissat B."/>
            <person name="Schoch C.L."/>
            <person name="Horwitz B.A."/>
            <person name="Barry K.W."/>
            <person name="Condon B.J."/>
            <person name="Copeland A.C."/>
            <person name="Dhillon B."/>
            <person name="Glaser F."/>
            <person name="Hesse C.N."/>
            <person name="Kosti I."/>
            <person name="LaButti K."/>
            <person name="Lindquist E.A."/>
            <person name="Lucas S."/>
            <person name="Salamov A.A."/>
            <person name="Bradshaw R.E."/>
            <person name="Ciuffetti L."/>
            <person name="Hamelin R.C."/>
            <person name="Kema G.H.J."/>
            <person name="Lawrence C."/>
            <person name="Scott J.A."/>
            <person name="Spatafora J.W."/>
            <person name="Turgeon B.G."/>
            <person name="de Wit P.J.G.M."/>
            <person name="Zhong S."/>
            <person name="Goodwin S.B."/>
            <person name="Grigoriev I.V."/>
        </authorList>
    </citation>
    <scope>NUCLEOTIDE SEQUENCE [LARGE SCALE GENOMIC DNA]</scope>
    <source>
        <strain evidence="4 5">CIRAD86</strain>
    </source>
</reference>
<gene>
    <name evidence="4" type="ORF">MYCFIDRAFT_126253</name>
</gene>
<evidence type="ECO:0000256" key="3">
    <source>
        <dbReference type="ARBA" id="ARBA00023002"/>
    </source>
</evidence>
<dbReference type="AlphaFoldDB" id="N1QBJ0"/>
<dbReference type="VEuPathDB" id="FungiDB:MYCFIDRAFT_126253"/>
<evidence type="ECO:0000256" key="2">
    <source>
        <dbReference type="ARBA" id="ARBA00022827"/>
    </source>
</evidence>
<proteinExistence type="predicted"/>
<dbReference type="SUPFAM" id="SSF51905">
    <property type="entry name" value="FAD/NAD(P)-binding domain"/>
    <property type="match status" value="1"/>
</dbReference>
<dbReference type="GO" id="GO:0004499">
    <property type="term" value="F:N,N-dimethylaniline monooxygenase activity"/>
    <property type="evidence" value="ECO:0007669"/>
    <property type="project" value="InterPro"/>
</dbReference>
<dbReference type="KEGG" id="pfj:MYCFIDRAFT_126253"/>
<name>N1QBJ0_PSEFD</name>
<keyword evidence="1" id="KW-0285">Flavoprotein</keyword>
<dbReference type="InterPro" id="IPR020946">
    <property type="entry name" value="Flavin_mOase-like"/>
</dbReference>
<evidence type="ECO:0000313" key="5">
    <source>
        <dbReference type="Proteomes" id="UP000016932"/>
    </source>
</evidence>
<organism evidence="4 5">
    <name type="scientific">Pseudocercospora fijiensis (strain CIRAD86)</name>
    <name type="common">Black leaf streak disease fungus</name>
    <name type="synonym">Mycosphaerella fijiensis</name>
    <dbReference type="NCBI Taxonomy" id="383855"/>
    <lineage>
        <taxon>Eukaryota</taxon>
        <taxon>Fungi</taxon>
        <taxon>Dikarya</taxon>
        <taxon>Ascomycota</taxon>
        <taxon>Pezizomycotina</taxon>
        <taxon>Dothideomycetes</taxon>
        <taxon>Dothideomycetidae</taxon>
        <taxon>Mycosphaerellales</taxon>
        <taxon>Mycosphaerellaceae</taxon>
        <taxon>Pseudocercospora</taxon>
    </lineage>
</organism>
<sequence>MDIKSIPLNKHPASLPKCHISKSVDHAQATRAVVQRLALGPQLKDLADNIIWRDSLAFTGTFRTFYGIERVTHEWKKLNMTKKPVDFEFVEGSSIILRLDAETCWIQAAFSFSTGGSLGGRCSGTIGLVPSSRFSDSGWEIWLLCTVLEQPTAFHNVDHLHANSGSYQVHGENSIPLDCLVVGAGIGGLCMAGRLKALDLSYVVIEKHEVGDVWSKGRYDSVKLHTSKQFNQLPGNPPTFGKDHQYLLTAKDLSEGFKRYVDTFDINVMTSTCFTKAKYDENHRFWRASLQRDGDTFEIKARHIVLAIGDMGVKPKVPEYRDRHLYKGDVIHAVDWKNASRWQGCKHGVVIGSANSAHDIISDMSKSSIQNITMIQRSETFVLPKSTFSALVDPVYNESTPLDLSDRALMSAPLPIQRLAAMAGIRACADMHPNPEKFEKMSANGYKCRRYGDLWGQLYESQGKHFFDIGAGDLIAEGKVKVKSDALPVAFTGRDLVMDDGTKLEDVDVVVFATGYESHFRSALQEIFGHEVAGKLRPFWGTDAEGEVLGAWRRTGCHGIWYTGHGFAHARYYSRFVAMQIKADVMGRPFEVYEAEAE</sequence>
<evidence type="ECO:0000256" key="1">
    <source>
        <dbReference type="ARBA" id="ARBA00022630"/>
    </source>
</evidence>
<dbReference type="Pfam" id="PF00743">
    <property type="entry name" value="FMO-like"/>
    <property type="match status" value="1"/>
</dbReference>
<dbReference type="Proteomes" id="UP000016932">
    <property type="component" value="Unassembled WGS sequence"/>
</dbReference>
<dbReference type="PANTHER" id="PTHR43539">
    <property type="entry name" value="FLAVIN-BINDING MONOOXYGENASE-LIKE PROTEIN (AFU_ORTHOLOGUE AFUA_4G09220)"/>
    <property type="match status" value="1"/>
</dbReference>
<keyword evidence="2" id="KW-0274">FAD</keyword>
<dbReference type="RefSeq" id="XP_007921550.1">
    <property type="nucleotide sequence ID" value="XM_007923359.1"/>
</dbReference>
<dbReference type="PANTHER" id="PTHR43539:SF68">
    <property type="entry name" value="FLAVIN-BINDING MONOOXYGENASE-LIKE PROTEIN (AFU_ORTHOLOGUE AFUA_4G09220)"/>
    <property type="match status" value="1"/>
</dbReference>
<dbReference type="GO" id="GO:0050660">
    <property type="term" value="F:flavin adenine dinucleotide binding"/>
    <property type="evidence" value="ECO:0007669"/>
    <property type="project" value="InterPro"/>
</dbReference>
<protein>
    <recommendedName>
        <fullName evidence="6">FAD/NAD(P)-binding domain-containing protein</fullName>
    </recommendedName>
</protein>
<dbReference type="GO" id="GO:0050661">
    <property type="term" value="F:NADP binding"/>
    <property type="evidence" value="ECO:0007669"/>
    <property type="project" value="InterPro"/>
</dbReference>
<evidence type="ECO:0000313" key="4">
    <source>
        <dbReference type="EMBL" id="EME88562.1"/>
    </source>
</evidence>
<dbReference type="Gene3D" id="3.50.50.60">
    <property type="entry name" value="FAD/NAD(P)-binding domain"/>
    <property type="match status" value="1"/>
</dbReference>